<keyword evidence="3 8" id="KW-0547">Nucleotide-binding</keyword>
<gene>
    <name evidence="8" type="primary">purQ</name>
    <name evidence="9" type="ORF">SAMN04487974_11356</name>
</gene>
<dbReference type="EMBL" id="FNCS01000013">
    <property type="protein sequence ID" value="SDG94238.1"/>
    <property type="molecule type" value="Genomic_DNA"/>
</dbReference>
<evidence type="ECO:0000256" key="7">
    <source>
        <dbReference type="ARBA" id="ARBA00022962"/>
    </source>
</evidence>
<accession>A0A1G7YCG4</accession>
<dbReference type="PROSITE" id="PS51273">
    <property type="entry name" value="GATASE_TYPE_1"/>
    <property type="match status" value="1"/>
</dbReference>
<feature type="active site" evidence="8">
    <location>
        <position position="248"/>
    </location>
</feature>
<dbReference type="SUPFAM" id="SSF52317">
    <property type="entry name" value="Class I glutamine amidotransferase-like"/>
    <property type="match status" value="1"/>
</dbReference>
<dbReference type="PANTHER" id="PTHR47552">
    <property type="entry name" value="PHOSPHORIBOSYLFORMYLGLYCINAMIDINE SYNTHASE SUBUNIT PURQ"/>
    <property type="match status" value="1"/>
</dbReference>
<dbReference type="Pfam" id="PF13507">
    <property type="entry name" value="GATase_5"/>
    <property type="match status" value="1"/>
</dbReference>
<dbReference type="AlphaFoldDB" id="A0A1G7YCG4"/>
<feature type="active site" evidence="8">
    <location>
        <position position="246"/>
    </location>
</feature>
<dbReference type="Gene3D" id="3.40.50.880">
    <property type="match status" value="1"/>
</dbReference>
<dbReference type="PIRSF" id="PIRSF001586">
    <property type="entry name" value="FGAM_synth_I"/>
    <property type="match status" value="1"/>
</dbReference>
<dbReference type="PANTHER" id="PTHR47552:SF1">
    <property type="entry name" value="PHOSPHORIBOSYLFORMYLGLYCINAMIDINE SYNTHASE SUBUNIT PURQ"/>
    <property type="match status" value="1"/>
</dbReference>
<evidence type="ECO:0000256" key="8">
    <source>
        <dbReference type="HAMAP-Rule" id="MF_00421"/>
    </source>
</evidence>
<keyword evidence="2 8" id="KW-0436">Ligase</keyword>
<dbReference type="Proteomes" id="UP000199495">
    <property type="component" value="Unassembled WGS sequence"/>
</dbReference>
<feature type="active site" description="Nucleophile" evidence="8">
    <location>
        <position position="136"/>
    </location>
</feature>
<reference evidence="9 10" key="1">
    <citation type="submission" date="2016-10" db="EMBL/GenBank/DDBJ databases">
        <authorList>
            <person name="de Groot N.N."/>
        </authorList>
    </citation>
    <scope>NUCLEOTIDE SEQUENCE [LARGE SCALE GENOMIC DNA]</scope>
    <source>
        <strain evidence="9 10">CGMCC 1.10267</strain>
    </source>
</reference>
<dbReference type="GO" id="GO:0004642">
    <property type="term" value="F:phosphoribosylformylglycinamidine synthase activity"/>
    <property type="evidence" value="ECO:0007669"/>
    <property type="project" value="UniProtKB-UniRule"/>
</dbReference>
<dbReference type="GO" id="GO:0004359">
    <property type="term" value="F:glutaminase activity"/>
    <property type="evidence" value="ECO:0007669"/>
    <property type="project" value="UniProtKB-EC"/>
</dbReference>
<evidence type="ECO:0000256" key="6">
    <source>
        <dbReference type="ARBA" id="ARBA00022840"/>
    </source>
</evidence>
<dbReference type="GO" id="GO:0005524">
    <property type="term" value="F:ATP binding"/>
    <property type="evidence" value="ECO:0007669"/>
    <property type="project" value="UniProtKB-KW"/>
</dbReference>
<keyword evidence="6 8" id="KW-0067">ATP-binding</keyword>
<comment type="catalytic activity">
    <reaction evidence="8">
        <text>L-glutamine + H2O = L-glutamate + NH4(+)</text>
        <dbReference type="Rhea" id="RHEA:15889"/>
        <dbReference type="ChEBI" id="CHEBI:15377"/>
        <dbReference type="ChEBI" id="CHEBI:28938"/>
        <dbReference type="ChEBI" id="CHEBI:29985"/>
        <dbReference type="ChEBI" id="CHEBI:58359"/>
        <dbReference type="EC" id="3.5.1.2"/>
    </reaction>
</comment>
<dbReference type="EC" id="3.5.1.2" evidence="8"/>
<organism evidence="9 10">
    <name type="scientific">Pelagibacterium luteolum</name>
    <dbReference type="NCBI Taxonomy" id="440168"/>
    <lineage>
        <taxon>Bacteria</taxon>
        <taxon>Pseudomonadati</taxon>
        <taxon>Pseudomonadota</taxon>
        <taxon>Alphaproteobacteria</taxon>
        <taxon>Hyphomicrobiales</taxon>
        <taxon>Devosiaceae</taxon>
        <taxon>Pelagibacterium</taxon>
    </lineage>
</organism>
<protein>
    <recommendedName>
        <fullName evidence="8">Phosphoribosylformylglycinamidine synthase subunit PurQ</fullName>
        <shortName evidence="8">FGAM synthase</shortName>
        <ecNumber evidence="8">6.3.5.3</ecNumber>
    </recommendedName>
    <alternativeName>
        <fullName evidence="8">Formylglycinamide ribonucleotide amidotransferase subunit I</fullName>
        <shortName evidence="8">FGAR amidotransferase I</shortName>
        <shortName evidence="8">FGAR-AT I</shortName>
    </alternativeName>
    <alternativeName>
        <fullName evidence="8">Glutaminase PurQ</fullName>
        <ecNumber evidence="8">3.5.1.2</ecNumber>
    </alternativeName>
    <alternativeName>
        <fullName evidence="8">Phosphoribosylformylglycinamidine synthase subunit I</fullName>
    </alternativeName>
</protein>
<evidence type="ECO:0000256" key="4">
    <source>
        <dbReference type="ARBA" id="ARBA00022755"/>
    </source>
</evidence>
<dbReference type="UniPathway" id="UPA00074">
    <property type="reaction ID" value="UER00128"/>
</dbReference>
<comment type="subcellular location">
    <subcellularLocation>
        <location evidence="8">Cytoplasm</location>
    </subcellularLocation>
</comment>
<comment type="catalytic activity">
    <reaction evidence="8">
        <text>N(2)-formyl-N(1)-(5-phospho-beta-D-ribosyl)glycinamide + L-glutamine + ATP + H2O = 2-formamido-N(1)-(5-O-phospho-beta-D-ribosyl)acetamidine + L-glutamate + ADP + phosphate + H(+)</text>
        <dbReference type="Rhea" id="RHEA:17129"/>
        <dbReference type="ChEBI" id="CHEBI:15377"/>
        <dbReference type="ChEBI" id="CHEBI:15378"/>
        <dbReference type="ChEBI" id="CHEBI:29985"/>
        <dbReference type="ChEBI" id="CHEBI:30616"/>
        <dbReference type="ChEBI" id="CHEBI:43474"/>
        <dbReference type="ChEBI" id="CHEBI:58359"/>
        <dbReference type="ChEBI" id="CHEBI:147286"/>
        <dbReference type="ChEBI" id="CHEBI:147287"/>
        <dbReference type="ChEBI" id="CHEBI:456216"/>
        <dbReference type="EC" id="6.3.5.3"/>
    </reaction>
</comment>
<name>A0A1G7YCG4_9HYPH</name>
<keyword evidence="7 8" id="KW-0315">Glutamine amidotransferase</keyword>
<evidence type="ECO:0000256" key="2">
    <source>
        <dbReference type="ARBA" id="ARBA00022598"/>
    </source>
</evidence>
<keyword evidence="1 8" id="KW-0963">Cytoplasm</keyword>
<evidence type="ECO:0000256" key="5">
    <source>
        <dbReference type="ARBA" id="ARBA00022801"/>
    </source>
</evidence>
<sequence>MPFRVLCLPGQRVRHATNSRTQQFPLAFSAINPEKAPIQQPLLLKRDVSVMKSAVVVFPGLNRERDMIAALTKIGGTPPAVVWHKDTELPDVDLIVIPGGFSYGDYLRCGAIAARSPMMDTIRERAEKGVKVLGVCNGFQILTEAGLLPGALMRNASLKFVCREVKLEVANADTPFSRRYAQGQVFRCPVAHHDGNYFADADTVASLEDNDQVVFRYTADTNPNGSINNIAGITNARGNVLGMMPHPENLIEPAHGGDDGKGIFAGLLN</sequence>
<dbReference type="InterPro" id="IPR029062">
    <property type="entry name" value="Class_I_gatase-like"/>
</dbReference>
<dbReference type="EC" id="6.3.5.3" evidence="8"/>
<dbReference type="GO" id="GO:0005737">
    <property type="term" value="C:cytoplasm"/>
    <property type="evidence" value="ECO:0007669"/>
    <property type="project" value="UniProtKB-SubCell"/>
</dbReference>
<comment type="subunit">
    <text evidence="8">Part of the FGAM synthase complex composed of 1 PurL, 1 PurQ and 2 PurS subunits.</text>
</comment>
<keyword evidence="10" id="KW-1185">Reference proteome</keyword>
<evidence type="ECO:0000256" key="1">
    <source>
        <dbReference type="ARBA" id="ARBA00022490"/>
    </source>
</evidence>
<dbReference type="STRING" id="440168.SAMN04487974_11356"/>
<dbReference type="CDD" id="cd01740">
    <property type="entry name" value="GATase1_FGAR_AT"/>
    <property type="match status" value="1"/>
</dbReference>
<evidence type="ECO:0000256" key="3">
    <source>
        <dbReference type="ARBA" id="ARBA00022741"/>
    </source>
</evidence>
<comment type="function">
    <text evidence="8">Part of the phosphoribosylformylglycinamidine synthase complex involved in the purines biosynthetic pathway. Catalyzes the ATP-dependent conversion of formylglycinamide ribonucleotide (FGAR) and glutamine to yield formylglycinamidine ribonucleotide (FGAM) and glutamate. The FGAM synthase complex is composed of three subunits. PurQ produces an ammonia molecule by converting glutamine to glutamate. PurL transfers the ammonia molecule to FGAR to form FGAM in an ATP-dependent manner. PurS interacts with PurQ and PurL and is thought to assist in the transfer of the ammonia molecule from PurQ to PurL.</text>
</comment>
<dbReference type="GO" id="GO:0006189">
    <property type="term" value="P:'de novo' IMP biosynthetic process"/>
    <property type="evidence" value="ECO:0007669"/>
    <property type="project" value="UniProtKB-UniRule"/>
</dbReference>
<keyword evidence="4 8" id="KW-0658">Purine biosynthesis</keyword>
<evidence type="ECO:0000313" key="9">
    <source>
        <dbReference type="EMBL" id="SDG94238.1"/>
    </source>
</evidence>
<evidence type="ECO:0000313" key="10">
    <source>
        <dbReference type="Proteomes" id="UP000199495"/>
    </source>
</evidence>
<dbReference type="NCBIfam" id="TIGR01737">
    <property type="entry name" value="FGAM_synth_I"/>
    <property type="match status" value="1"/>
</dbReference>
<dbReference type="SMART" id="SM01211">
    <property type="entry name" value="GATase_5"/>
    <property type="match status" value="1"/>
</dbReference>
<keyword evidence="5 8" id="KW-0378">Hydrolase</keyword>
<dbReference type="InterPro" id="IPR010075">
    <property type="entry name" value="PRibForGlyAmidine_synth_PurQ"/>
</dbReference>
<dbReference type="HAMAP" id="MF_00421">
    <property type="entry name" value="PurQ"/>
    <property type="match status" value="1"/>
</dbReference>
<dbReference type="NCBIfam" id="NF002957">
    <property type="entry name" value="PRK03619.1"/>
    <property type="match status" value="1"/>
</dbReference>
<proteinExistence type="inferred from homology"/>
<comment type="pathway">
    <text evidence="8">Purine metabolism; IMP biosynthesis via de novo pathway; 5-amino-1-(5-phospho-D-ribosyl)imidazole from N(2)-formyl-N(1)-(5-phospho-D-ribosyl)glycinamide: step 1/2.</text>
</comment>